<keyword evidence="3" id="KW-1185">Reference proteome</keyword>
<evidence type="ECO:0000313" key="3">
    <source>
        <dbReference type="Proteomes" id="UP001500689"/>
    </source>
</evidence>
<protein>
    <recommendedName>
        <fullName evidence="4">Transposase</fullName>
    </recommendedName>
</protein>
<proteinExistence type="predicted"/>
<sequence length="264" mass="29273">MADVATPDFDTVADRLYAGDPAEFVTERTAAAGAAKSAGDAELARRIRALRKPTAAAAFVNRLARADSPALRELAELGARLREAHEQLAGTRLRELAHRRADLLRQIRREGTGLSESVAREVEQTLEAIVADPELARIALAGRLTAKAHQEADQWLSLPVKENTRPRSSEKDRRPASAAKEQRQREQRQREEQRRRQAKASKARAEAERELVRAQRVAEQADARVTDLRERLTEAEDRAARAADELAKARSAFEKADQAVENPG</sequence>
<comment type="caution">
    <text evidence="2">The sequence shown here is derived from an EMBL/GenBank/DDBJ whole genome shotgun (WGS) entry which is preliminary data.</text>
</comment>
<feature type="region of interest" description="Disordered" evidence="1">
    <location>
        <begin position="155"/>
        <end position="226"/>
    </location>
</feature>
<feature type="compositionally biased region" description="Basic and acidic residues" evidence="1">
    <location>
        <begin position="203"/>
        <end position="213"/>
    </location>
</feature>
<reference evidence="3" key="1">
    <citation type="journal article" date="2019" name="Int. J. Syst. Evol. Microbiol.">
        <title>The Global Catalogue of Microorganisms (GCM) 10K type strain sequencing project: providing services to taxonomists for standard genome sequencing and annotation.</title>
        <authorList>
            <consortium name="The Broad Institute Genomics Platform"/>
            <consortium name="The Broad Institute Genome Sequencing Center for Infectious Disease"/>
            <person name="Wu L."/>
            <person name="Ma J."/>
        </authorList>
    </citation>
    <scope>NUCLEOTIDE SEQUENCE [LARGE SCALE GENOMIC DNA]</scope>
    <source>
        <strain evidence="3">JCM 16898</strain>
    </source>
</reference>
<evidence type="ECO:0000256" key="1">
    <source>
        <dbReference type="SAM" id="MobiDB-lite"/>
    </source>
</evidence>
<dbReference type="EMBL" id="BAAAZN010000019">
    <property type="protein sequence ID" value="GAA3574980.1"/>
    <property type="molecule type" value="Genomic_DNA"/>
</dbReference>
<organism evidence="2 3">
    <name type="scientific">Amycolatopsis ultiminotia</name>
    <dbReference type="NCBI Taxonomy" id="543629"/>
    <lineage>
        <taxon>Bacteria</taxon>
        <taxon>Bacillati</taxon>
        <taxon>Actinomycetota</taxon>
        <taxon>Actinomycetes</taxon>
        <taxon>Pseudonocardiales</taxon>
        <taxon>Pseudonocardiaceae</taxon>
        <taxon>Amycolatopsis</taxon>
    </lineage>
</organism>
<dbReference type="Proteomes" id="UP001500689">
    <property type="component" value="Unassembled WGS sequence"/>
</dbReference>
<name>A0ABP6XZH0_9PSEU</name>
<gene>
    <name evidence="2" type="ORF">GCM10022222_69430</name>
</gene>
<feature type="compositionally biased region" description="Basic and acidic residues" evidence="1">
    <location>
        <begin position="162"/>
        <end position="195"/>
    </location>
</feature>
<evidence type="ECO:0000313" key="2">
    <source>
        <dbReference type="EMBL" id="GAA3574980.1"/>
    </source>
</evidence>
<evidence type="ECO:0008006" key="4">
    <source>
        <dbReference type="Google" id="ProtNLM"/>
    </source>
</evidence>
<accession>A0ABP6XZH0</accession>